<dbReference type="InterPro" id="IPR008271">
    <property type="entry name" value="Ser/Thr_kinase_AS"/>
</dbReference>
<evidence type="ECO:0000313" key="9">
    <source>
        <dbReference type="Proteomes" id="UP001159427"/>
    </source>
</evidence>
<dbReference type="PROSITE" id="PS50011">
    <property type="entry name" value="PROTEIN_KINASE_DOM"/>
    <property type="match status" value="2"/>
</dbReference>
<name>A0ABN8SKU2_9CNID</name>
<proteinExistence type="inferred from homology"/>
<dbReference type="SMART" id="SM00220">
    <property type="entry name" value="S_TKc"/>
    <property type="match status" value="2"/>
</dbReference>
<keyword evidence="3" id="KW-0418">Kinase</keyword>
<feature type="binding site" evidence="6">
    <location>
        <position position="391"/>
    </location>
    <ligand>
        <name>ATP</name>
        <dbReference type="ChEBI" id="CHEBI:30616"/>
    </ligand>
</feature>
<evidence type="ECO:0000259" key="7">
    <source>
        <dbReference type="PROSITE" id="PS50011"/>
    </source>
</evidence>
<comment type="similarity">
    <text evidence="5">Belongs to the protein kinase superfamily. Ser/Thr protein kinase family. GCN2 subfamily.</text>
</comment>
<dbReference type="InterPro" id="IPR050339">
    <property type="entry name" value="CC_SR_Kinase"/>
</dbReference>
<keyword evidence="1" id="KW-0808">Transferase</keyword>
<dbReference type="PROSITE" id="PS00108">
    <property type="entry name" value="PROTEIN_KINASE_ST"/>
    <property type="match status" value="2"/>
</dbReference>
<evidence type="ECO:0000256" key="1">
    <source>
        <dbReference type="ARBA" id="ARBA00022679"/>
    </source>
</evidence>
<keyword evidence="9" id="KW-1185">Reference proteome</keyword>
<keyword evidence="2 6" id="KW-0547">Nucleotide-binding</keyword>
<organism evidence="8 9">
    <name type="scientific">Porites evermanni</name>
    <dbReference type="NCBI Taxonomy" id="104178"/>
    <lineage>
        <taxon>Eukaryota</taxon>
        <taxon>Metazoa</taxon>
        <taxon>Cnidaria</taxon>
        <taxon>Anthozoa</taxon>
        <taxon>Hexacorallia</taxon>
        <taxon>Scleractinia</taxon>
        <taxon>Fungiina</taxon>
        <taxon>Poritidae</taxon>
        <taxon>Porites</taxon>
    </lineage>
</organism>
<evidence type="ECO:0000256" key="4">
    <source>
        <dbReference type="ARBA" id="ARBA00022840"/>
    </source>
</evidence>
<dbReference type="SUPFAM" id="SSF56112">
    <property type="entry name" value="Protein kinase-like (PK-like)"/>
    <property type="match status" value="2"/>
</dbReference>
<feature type="domain" description="Protein kinase" evidence="7">
    <location>
        <begin position="6"/>
        <end position="289"/>
    </location>
</feature>
<comment type="caution">
    <text evidence="8">The sequence shown here is derived from an EMBL/GenBank/DDBJ whole genome shotgun (WGS) entry which is preliminary data.</text>
</comment>
<dbReference type="EMBL" id="CALNXI010003027">
    <property type="protein sequence ID" value="CAH3191880.1"/>
    <property type="molecule type" value="Genomic_DNA"/>
</dbReference>
<keyword evidence="4 6" id="KW-0067">ATP-binding</keyword>
<protein>
    <recommendedName>
        <fullName evidence="7">Protein kinase domain-containing protein</fullName>
    </recommendedName>
</protein>
<dbReference type="PROSITE" id="PS00107">
    <property type="entry name" value="PROTEIN_KINASE_ATP"/>
    <property type="match status" value="2"/>
</dbReference>
<evidence type="ECO:0000256" key="3">
    <source>
        <dbReference type="ARBA" id="ARBA00022777"/>
    </source>
</evidence>
<accession>A0ABN8SKU2</accession>
<sequence>VGSKVLRIQQRLGNGAFGVVYKVIDETSNVYALKDVVCLKGSDIRNAIREVRTMNQISHENVISVIAAEQFQDARGLHMLILTEYCVGGTLNERLTRQSSEEINFKWIRQMAAALAFLHSRRIVHRDLKADNVLLTATEDVKLADFGLAREYIALKRIDASRDDGSWMSCYTQYYMNSGVGPIHWVAPEFFSGRYTEKADVFSLGTLFFSILERDFVMINGKPMYGAFKRIPGGGKVGIGYAMANYGSNITIQFSPYAQGSGALQRIAVDAMQYNKNDRPSAEEIHNRITNIQGRGGGAALSLPSPRVFFAFLITERLSTTISEPGTGYFFTNTLSYHEWKNGKKSMPFNLGAPLNVGGKLVKIKRPLGKGAFGVVYKVKDEATARVYALKDILCINRSEIMNVLGEISTMNQISHENVISVIEADRLLDDEGDLHMLILTEYCAGGTLNDRLARPSSEEMNFKWMRQTVDALAYLHLSDIVHRDLKAENVLLTAEEDIKLADFGLAREFIALKTDVLLDDDSWMNSYVQYYMDSEVGTPYWMAPEVFAGHYTEKADVFSLGVLFYAILQRDYITVDRKKFYGAFKSIRGQGKVGLGYAMAYHNPNFTIAFSEQAQGSNTQQRITLETLQYDEDDRPSAEEIQ</sequence>
<dbReference type="PANTHER" id="PTHR11042:SF190">
    <property type="entry name" value="MITOSIS INHIBITOR PROTEIN KINASE MIK1"/>
    <property type="match status" value="1"/>
</dbReference>
<gene>
    <name evidence="8" type="ORF">PEVE_00022818</name>
</gene>
<reference evidence="8 9" key="1">
    <citation type="submission" date="2022-05" db="EMBL/GenBank/DDBJ databases">
        <authorList>
            <consortium name="Genoscope - CEA"/>
            <person name="William W."/>
        </authorList>
    </citation>
    <scope>NUCLEOTIDE SEQUENCE [LARGE SCALE GENOMIC DNA]</scope>
</reference>
<feature type="non-terminal residue" evidence="8">
    <location>
        <position position="1"/>
    </location>
</feature>
<feature type="domain" description="Protein kinase" evidence="7">
    <location>
        <begin position="362"/>
        <end position="643"/>
    </location>
</feature>
<dbReference type="Pfam" id="PF00069">
    <property type="entry name" value="Pkinase"/>
    <property type="match status" value="2"/>
</dbReference>
<feature type="binding site" evidence="6">
    <location>
        <position position="34"/>
    </location>
    <ligand>
        <name>ATP</name>
        <dbReference type="ChEBI" id="CHEBI:30616"/>
    </ligand>
</feature>
<evidence type="ECO:0000256" key="2">
    <source>
        <dbReference type="ARBA" id="ARBA00022741"/>
    </source>
</evidence>
<dbReference type="InterPro" id="IPR017441">
    <property type="entry name" value="Protein_kinase_ATP_BS"/>
</dbReference>
<dbReference type="Gene3D" id="1.10.510.10">
    <property type="entry name" value="Transferase(Phosphotransferase) domain 1"/>
    <property type="match status" value="2"/>
</dbReference>
<dbReference type="InterPro" id="IPR000719">
    <property type="entry name" value="Prot_kinase_dom"/>
</dbReference>
<evidence type="ECO:0000256" key="6">
    <source>
        <dbReference type="PROSITE-ProRule" id="PRU10141"/>
    </source>
</evidence>
<evidence type="ECO:0000313" key="8">
    <source>
        <dbReference type="EMBL" id="CAH3191880.1"/>
    </source>
</evidence>
<dbReference type="PANTHER" id="PTHR11042">
    <property type="entry name" value="EUKARYOTIC TRANSLATION INITIATION FACTOR 2-ALPHA KINASE EIF2-ALPHA KINASE -RELATED"/>
    <property type="match status" value="1"/>
</dbReference>
<dbReference type="InterPro" id="IPR011009">
    <property type="entry name" value="Kinase-like_dom_sf"/>
</dbReference>
<dbReference type="Proteomes" id="UP001159427">
    <property type="component" value="Unassembled WGS sequence"/>
</dbReference>
<feature type="non-terminal residue" evidence="8">
    <location>
        <position position="643"/>
    </location>
</feature>
<dbReference type="Gene3D" id="3.30.200.20">
    <property type="entry name" value="Phosphorylase Kinase, domain 1"/>
    <property type="match status" value="1"/>
</dbReference>
<evidence type="ECO:0000256" key="5">
    <source>
        <dbReference type="ARBA" id="ARBA00037982"/>
    </source>
</evidence>